<evidence type="ECO:0000313" key="2">
    <source>
        <dbReference type="EMBL" id="RGV33637.1"/>
    </source>
</evidence>
<evidence type="ECO:0000313" key="4">
    <source>
        <dbReference type="Proteomes" id="UP000283589"/>
    </source>
</evidence>
<dbReference type="Proteomes" id="UP000286038">
    <property type="component" value="Unassembled WGS sequence"/>
</dbReference>
<reference evidence="1" key="3">
    <citation type="submission" date="2021-09" db="EMBL/GenBank/DDBJ databases">
        <authorList>
            <person name="Gilroy R."/>
        </authorList>
    </citation>
    <scope>NUCLEOTIDE SEQUENCE</scope>
    <source>
        <strain evidence="1">6966</strain>
    </source>
</reference>
<gene>
    <name evidence="2" type="ORF">DWW18_10775</name>
    <name evidence="3" type="ORF">DWZ68_11170</name>
    <name evidence="1" type="ORF">K8V05_03170</name>
</gene>
<dbReference type="RefSeq" id="WP_118260562.1">
    <property type="nucleotide sequence ID" value="NZ_CABJDM010000013.1"/>
</dbReference>
<reference evidence="4 5" key="1">
    <citation type="submission" date="2018-08" db="EMBL/GenBank/DDBJ databases">
        <title>A genome reference for cultivated species of the human gut microbiota.</title>
        <authorList>
            <person name="Zou Y."/>
            <person name="Xue W."/>
            <person name="Luo G."/>
        </authorList>
    </citation>
    <scope>NUCLEOTIDE SEQUENCE [LARGE SCALE GENOMIC DNA]</scope>
    <source>
        <strain evidence="2 4">AF14-49</strain>
        <strain evidence="3 5">AF34-33</strain>
    </source>
</reference>
<accession>A0A412X0K0</accession>
<protein>
    <submittedName>
        <fullName evidence="2">Uncharacterized protein</fullName>
    </submittedName>
</protein>
<comment type="caution">
    <text evidence="2">The sequence shown here is derived from an EMBL/GenBank/DDBJ whole genome shotgun (WGS) entry which is preliminary data.</text>
</comment>
<proteinExistence type="predicted"/>
<dbReference type="AlphaFoldDB" id="A0A412X0K0"/>
<evidence type="ECO:0000313" key="3">
    <source>
        <dbReference type="EMBL" id="RHM42227.1"/>
    </source>
</evidence>
<dbReference type="EMBL" id="DYVS01000061">
    <property type="protein sequence ID" value="HJF69737.1"/>
    <property type="molecule type" value="Genomic_DNA"/>
</dbReference>
<evidence type="ECO:0000313" key="1">
    <source>
        <dbReference type="EMBL" id="HJF69737.1"/>
    </source>
</evidence>
<sequence>MAEFINPIGKIRGKFGNVIPYVGKNGKNYCRSTSLERKAGGEGQKRQSVAFGTTASRKRWLTSVIRLGFPGGNGYPQGFYGFTSANVTHAVSVEKIHPEIPVNRRKKATQEFQGTIDYGKLRVAAGQLVIPIVNAEIDAENRKVSFTSPGILFESVDCFMDDRIYAALLYEPKHRCLVKELGKRGEILNTTVDFPRDATADKLIIYVFAKNADGKDVSDSVCLQKPEQKTLN</sequence>
<dbReference type="EMBL" id="QRZA01000012">
    <property type="protein sequence ID" value="RGV33637.1"/>
    <property type="molecule type" value="Genomic_DNA"/>
</dbReference>
<dbReference type="Proteomes" id="UP000742098">
    <property type="component" value="Unassembled WGS sequence"/>
</dbReference>
<dbReference type="EMBL" id="QRPV01000013">
    <property type="protein sequence ID" value="RHM42227.1"/>
    <property type="molecule type" value="Genomic_DNA"/>
</dbReference>
<dbReference type="Proteomes" id="UP000283589">
    <property type="component" value="Unassembled WGS sequence"/>
</dbReference>
<evidence type="ECO:0000313" key="5">
    <source>
        <dbReference type="Proteomes" id="UP000286038"/>
    </source>
</evidence>
<organism evidence="2 4">
    <name type="scientific">Butyricimonas virosa</name>
    <dbReference type="NCBI Taxonomy" id="544645"/>
    <lineage>
        <taxon>Bacteria</taxon>
        <taxon>Pseudomonadati</taxon>
        <taxon>Bacteroidota</taxon>
        <taxon>Bacteroidia</taxon>
        <taxon>Bacteroidales</taxon>
        <taxon>Odoribacteraceae</taxon>
        <taxon>Butyricimonas</taxon>
    </lineage>
</organism>
<reference evidence="1" key="2">
    <citation type="journal article" date="2021" name="PeerJ">
        <title>Extensive microbial diversity within the chicken gut microbiome revealed by metagenomics and culture.</title>
        <authorList>
            <person name="Gilroy R."/>
            <person name="Ravi A."/>
            <person name="Getino M."/>
            <person name="Pursley I."/>
            <person name="Horton D.L."/>
            <person name="Alikhan N.F."/>
            <person name="Baker D."/>
            <person name="Gharbi K."/>
            <person name="Hall N."/>
            <person name="Watson M."/>
            <person name="Adriaenssens E.M."/>
            <person name="Foster-Nyarko E."/>
            <person name="Jarju S."/>
            <person name="Secka A."/>
            <person name="Antonio M."/>
            <person name="Oren A."/>
            <person name="Chaudhuri R.R."/>
            <person name="La Ragione R."/>
            <person name="Hildebrand F."/>
            <person name="Pallen M.J."/>
        </authorList>
    </citation>
    <scope>NUCLEOTIDE SEQUENCE</scope>
    <source>
        <strain evidence="1">6966</strain>
    </source>
</reference>
<name>A0A412X0K0_9BACT</name>